<evidence type="ECO:0000256" key="2">
    <source>
        <dbReference type="ARBA" id="ARBA00022448"/>
    </source>
</evidence>
<dbReference type="Pfam" id="PF26561">
    <property type="entry name" value="LETM1_C"/>
    <property type="match status" value="1"/>
</dbReference>
<feature type="coiled-coil region" evidence="15">
    <location>
        <begin position="727"/>
        <end position="808"/>
    </location>
</feature>
<dbReference type="CTD" id="3954"/>
<sequence length="986" mass="110865">MLSRRLLQKRECWHQLQSYASVLPPCSHLTQYSTSRHCKKYEKKLLESNFTLSHPHCNWQKISTIAKEDVKEDDRNAAATWITDDNSALEKPTISQGIESKIRRNGAFRPRFHSYQIPSSAHQSHLYSNHNLTGINNNSLNLVRTSRPGMLGVARPIGFLWDTYSPSHSSLAISAQGPASPYQDLSNSNELTVSISNFNPEIYFTYDSDLRNGLISKRFFHTTTCFLDSKPPSSQVEVTVNALKEKAESLNQEKIAASASKDASQAPIVTTAAAMQNEVPTASPTRSETINLAIAKSAPPLPSVVAEKKSLWTRIKAEAVHYYHGFRLLFIDTKIALKYCYRILNGEKLSRREHRQLVRTTGDLFRLLPFSVFIIVPFMEFLLPVALKLFPGMLPSTFETANEKEAKMKKRLKVKLEMAKFLQETLDSMSLQSKDHHSKSAQEFVLFFEKVRRTGEVVSNEEILKFSKLFADSITLDSLSRPQLTALCRLLEMQTFGTNNFLRFQLRMKLRSLAADDKLIAVEGVDSLSSWELQQACRSRGMRAYGMTDTRLRVQLQQWLELSLDKKVPPSLLLLSRTLYLPDTLDANASLAATISQLPDEIKTRTKAAIGKREGKIDNRTRLEVIQVEEKRIEEDKKDMQEEKKKKMLEEAKKMGEVRVDYHEELGIGEAEVVSVAPASPAVGAAAAEAVVAQAVKVTKATVTPAGEIKEDKEELVDRAPVLVDTAEELRLEREDQELKLADHKLAEEKAKKEKSEELSSEDLAEVEEALETLGTKQRRLLIEEQELLDIKDELRDYQEDIEDFKQVVAQFPERTDLRESKAARRLFAKVNRLIAKTEPVIAALNAKTEEMHKVVEAGQATKLQKTTLVNLEDLVTHLRQVADAPDSAKLQVIMEVLSTMDTDNDGSIKLEHILKTIELLSEDQVEVPRKVFEEVVQAMAKEEQLETKTVVQTAIKAVAASKLGADTPPAALDAPDAGVAEQKQL</sequence>
<evidence type="ECO:0000256" key="13">
    <source>
        <dbReference type="ARBA" id="ARBA00023136"/>
    </source>
</evidence>
<evidence type="ECO:0000259" key="19">
    <source>
        <dbReference type="PROSITE" id="PS51758"/>
    </source>
</evidence>
<protein>
    <submittedName>
        <fullName evidence="21">Mitochondrial proton/calcium exchanger protein isoform X1</fullName>
    </submittedName>
</protein>
<evidence type="ECO:0000256" key="5">
    <source>
        <dbReference type="ARBA" id="ARBA00022723"/>
    </source>
</evidence>
<dbReference type="GO" id="GO:0043022">
    <property type="term" value="F:ribosome binding"/>
    <property type="evidence" value="ECO:0007669"/>
    <property type="project" value="InterPro"/>
</dbReference>
<dbReference type="PROSITE" id="PS50222">
    <property type="entry name" value="EF_HAND_2"/>
    <property type="match status" value="1"/>
</dbReference>
<evidence type="ECO:0000256" key="9">
    <source>
        <dbReference type="ARBA" id="ARBA00022989"/>
    </source>
</evidence>
<evidence type="ECO:0000256" key="16">
    <source>
        <dbReference type="SAM" id="MobiDB-lite"/>
    </source>
</evidence>
<keyword evidence="9 17" id="KW-1133">Transmembrane helix</keyword>
<evidence type="ECO:0000256" key="11">
    <source>
        <dbReference type="ARBA" id="ARBA00023065"/>
    </source>
</evidence>
<dbReference type="KEGG" id="hazt:108674770"/>
<evidence type="ECO:0000256" key="7">
    <source>
        <dbReference type="ARBA" id="ARBA00022837"/>
    </source>
</evidence>
<evidence type="ECO:0000259" key="18">
    <source>
        <dbReference type="PROSITE" id="PS50222"/>
    </source>
</evidence>
<feature type="transmembrane region" description="Helical" evidence="17">
    <location>
        <begin position="364"/>
        <end position="387"/>
    </location>
</feature>
<dbReference type="InterPro" id="IPR033122">
    <property type="entry name" value="LETM1-like_RBD"/>
</dbReference>
<keyword evidence="12 14" id="KW-0496">Mitochondrion</keyword>
<feature type="domain" description="EF-hand" evidence="18">
    <location>
        <begin position="889"/>
        <end position="924"/>
    </location>
</feature>
<keyword evidence="5" id="KW-0479">Metal-binding</keyword>
<dbReference type="PANTHER" id="PTHR14009:SF1">
    <property type="entry name" value="MITOCHONDRIAL PROTON_CALCIUM EXCHANGER PROTEIN"/>
    <property type="match status" value="1"/>
</dbReference>
<dbReference type="GO" id="GO:0030003">
    <property type="term" value="P:intracellular monoatomic cation homeostasis"/>
    <property type="evidence" value="ECO:0007669"/>
    <property type="project" value="TreeGrafter"/>
</dbReference>
<dbReference type="GeneID" id="108674770"/>
<dbReference type="PANTHER" id="PTHR14009">
    <property type="entry name" value="LEUCINE ZIPPER-EF-HAND CONTAINING TRANSMEMBRANE PROTEIN"/>
    <property type="match status" value="1"/>
</dbReference>
<evidence type="ECO:0000256" key="8">
    <source>
        <dbReference type="ARBA" id="ARBA00022946"/>
    </source>
</evidence>
<dbReference type="Proteomes" id="UP000694843">
    <property type="component" value="Unplaced"/>
</dbReference>
<dbReference type="PROSITE" id="PS51758">
    <property type="entry name" value="LETM1_RBD"/>
    <property type="match status" value="1"/>
</dbReference>
<organism evidence="20 21">
    <name type="scientific">Hyalella azteca</name>
    <name type="common">Amphipod</name>
    <dbReference type="NCBI Taxonomy" id="294128"/>
    <lineage>
        <taxon>Eukaryota</taxon>
        <taxon>Metazoa</taxon>
        <taxon>Ecdysozoa</taxon>
        <taxon>Arthropoda</taxon>
        <taxon>Crustacea</taxon>
        <taxon>Multicrustacea</taxon>
        <taxon>Malacostraca</taxon>
        <taxon>Eumalacostraca</taxon>
        <taxon>Peracarida</taxon>
        <taxon>Amphipoda</taxon>
        <taxon>Senticaudata</taxon>
        <taxon>Talitrida</taxon>
        <taxon>Talitroidea</taxon>
        <taxon>Hyalellidae</taxon>
        <taxon>Hyalella</taxon>
    </lineage>
</organism>
<keyword evidence="4 17" id="KW-0812">Transmembrane</keyword>
<evidence type="ECO:0000256" key="17">
    <source>
        <dbReference type="SAM" id="Phobius"/>
    </source>
</evidence>
<feature type="coiled-coil region" evidence="15">
    <location>
        <begin position="233"/>
        <end position="260"/>
    </location>
</feature>
<dbReference type="Pfam" id="PF07766">
    <property type="entry name" value="LETM1_RBD"/>
    <property type="match status" value="1"/>
</dbReference>
<keyword evidence="3" id="KW-0109">Calcium transport</keyword>
<comment type="subcellular location">
    <subcellularLocation>
        <location evidence="1">Mitochondrion inner membrane</location>
        <topology evidence="1">Single-pass membrane protein</topology>
    </subcellularLocation>
</comment>
<name>A0A8B7NWY6_HYAAZ</name>
<evidence type="ECO:0000256" key="1">
    <source>
        <dbReference type="ARBA" id="ARBA00004434"/>
    </source>
</evidence>
<dbReference type="OrthoDB" id="624114at2759"/>
<keyword evidence="13 17" id="KW-0472">Membrane</keyword>
<keyword evidence="20" id="KW-1185">Reference proteome</keyword>
<gene>
    <name evidence="21" type="primary">LOC108674770</name>
</gene>
<keyword evidence="8" id="KW-0809">Transit peptide</keyword>
<accession>A0A8B7NWY6</accession>
<dbReference type="GO" id="GO:0005509">
    <property type="term" value="F:calcium ion binding"/>
    <property type="evidence" value="ECO:0007669"/>
    <property type="project" value="InterPro"/>
</dbReference>
<keyword evidence="10 15" id="KW-0175">Coiled coil</keyword>
<evidence type="ECO:0000256" key="6">
    <source>
        <dbReference type="ARBA" id="ARBA00022792"/>
    </source>
</evidence>
<keyword evidence="7" id="KW-0106">Calcium</keyword>
<feature type="coiled-coil region" evidence="15">
    <location>
        <begin position="623"/>
        <end position="653"/>
    </location>
</feature>
<dbReference type="InterPro" id="IPR059005">
    <property type="entry name" value="LETM1_C"/>
</dbReference>
<dbReference type="GO" id="GO:0005743">
    <property type="term" value="C:mitochondrial inner membrane"/>
    <property type="evidence" value="ECO:0007669"/>
    <property type="project" value="UniProtKB-SubCell"/>
</dbReference>
<evidence type="ECO:0000313" key="21">
    <source>
        <dbReference type="RefSeq" id="XP_018018230.1"/>
    </source>
</evidence>
<evidence type="ECO:0000256" key="10">
    <source>
        <dbReference type="ARBA" id="ARBA00023054"/>
    </source>
</evidence>
<evidence type="ECO:0000256" key="15">
    <source>
        <dbReference type="SAM" id="Coils"/>
    </source>
</evidence>
<feature type="region of interest" description="Disordered" evidence="16">
    <location>
        <begin position="966"/>
        <end position="986"/>
    </location>
</feature>
<reference evidence="21" key="1">
    <citation type="submission" date="2025-08" db="UniProtKB">
        <authorList>
            <consortium name="RefSeq"/>
        </authorList>
    </citation>
    <scope>IDENTIFICATION</scope>
    <source>
        <tissue evidence="21">Whole organism</tissue>
    </source>
</reference>
<evidence type="ECO:0000256" key="12">
    <source>
        <dbReference type="ARBA" id="ARBA00023128"/>
    </source>
</evidence>
<dbReference type="InterPro" id="IPR002048">
    <property type="entry name" value="EF_hand_dom"/>
</dbReference>
<proteinExistence type="predicted"/>
<evidence type="ECO:0000256" key="14">
    <source>
        <dbReference type="PROSITE-ProRule" id="PRU01094"/>
    </source>
</evidence>
<feature type="compositionally biased region" description="Low complexity" evidence="16">
    <location>
        <begin position="966"/>
        <end position="978"/>
    </location>
</feature>
<keyword evidence="6" id="KW-0999">Mitochondrion inner membrane</keyword>
<evidence type="ECO:0000313" key="20">
    <source>
        <dbReference type="Proteomes" id="UP000694843"/>
    </source>
</evidence>
<dbReference type="RefSeq" id="XP_018018230.1">
    <property type="nucleotide sequence ID" value="XM_018162741.2"/>
</dbReference>
<keyword evidence="11" id="KW-0406">Ion transport</keyword>
<evidence type="ECO:0000256" key="4">
    <source>
        <dbReference type="ARBA" id="ARBA00022692"/>
    </source>
</evidence>
<dbReference type="InterPro" id="IPR044202">
    <property type="entry name" value="LETM1/MDM38-like"/>
</dbReference>
<feature type="domain" description="Letm1 RBD" evidence="19">
    <location>
        <begin position="410"/>
        <end position="712"/>
    </location>
</feature>
<dbReference type="AlphaFoldDB" id="A0A8B7NWY6"/>
<keyword evidence="2" id="KW-0813">Transport</keyword>
<evidence type="ECO:0000256" key="3">
    <source>
        <dbReference type="ARBA" id="ARBA00022568"/>
    </source>
</evidence>